<evidence type="ECO:0000256" key="1">
    <source>
        <dbReference type="SAM" id="MobiDB-lite"/>
    </source>
</evidence>
<gene>
    <name evidence="2" type="ORF">QBC35DRAFT_490725</name>
</gene>
<dbReference type="Proteomes" id="UP001302126">
    <property type="component" value="Unassembled WGS sequence"/>
</dbReference>
<comment type="caution">
    <text evidence="2">The sequence shown here is derived from an EMBL/GenBank/DDBJ whole genome shotgun (WGS) entry which is preliminary data.</text>
</comment>
<evidence type="ECO:0008006" key="4">
    <source>
        <dbReference type="Google" id="ProtNLM"/>
    </source>
</evidence>
<dbReference type="EMBL" id="MU864367">
    <property type="protein sequence ID" value="KAK4190328.1"/>
    <property type="molecule type" value="Genomic_DNA"/>
</dbReference>
<feature type="compositionally biased region" description="Low complexity" evidence="1">
    <location>
        <begin position="303"/>
        <end position="319"/>
    </location>
</feature>
<feature type="compositionally biased region" description="Acidic residues" evidence="1">
    <location>
        <begin position="326"/>
        <end position="349"/>
    </location>
</feature>
<dbReference type="AlphaFoldDB" id="A0AAN7AKA3"/>
<evidence type="ECO:0000313" key="3">
    <source>
        <dbReference type="Proteomes" id="UP001302126"/>
    </source>
</evidence>
<protein>
    <recommendedName>
        <fullName evidence="4">AT hook domain-containing protein</fullName>
    </recommendedName>
</protein>
<feature type="region of interest" description="Disordered" evidence="1">
    <location>
        <begin position="1"/>
        <end position="130"/>
    </location>
</feature>
<keyword evidence="3" id="KW-1185">Reference proteome</keyword>
<proteinExistence type="predicted"/>
<feature type="compositionally biased region" description="Basic residues" evidence="1">
    <location>
        <begin position="102"/>
        <end position="113"/>
    </location>
</feature>
<accession>A0AAN7AKA3</accession>
<feature type="compositionally biased region" description="Acidic residues" evidence="1">
    <location>
        <begin position="472"/>
        <end position="492"/>
    </location>
</feature>
<feature type="compositionally biased region" description="Basic residues" evidence="1">
    <location>
        <begin position="456"/>
        <end position="468"/>
    </location>
</feature>
<reference evidence="2" key="1">
    <citation type="journal article" date="2023" name="Mol. Phylogenet. Evol.">
        <title>Genome-scale phylogeny and comparative genomics of the fungal order Sordariales.</title>
        <authorList>
            <person name="Hensen N."/>
            <person name="Bonometti L."/>
            <person name="Westerberg I."/>
            <person name="Brannstrom I.O."/>
            <person name="Guillou S."/>
            <person name="Cros-Aarteil S."/>
            <person name="Calhoun S."/>
            <person name="Haridas S."/>
            <person name="Kuo A."/>
            <person name="Mondo S."/>
            <person name="Pangilinan J."/>
            <person name="Riley R."/>
            <person name="LaButti K."/>
            <person name="Andreopoulos B."/>
            <person name="Lipzen A."/>
            <person name="Chen C."/>
            <person name="Yan M."/>
            <person name="Daum C."/>
            <person name="Ng V."/>
            <person name="Clum A."/>
            <person name="Steindorff A."/>
            <person name="Ohm R.A."/>
            <person name="Martin F."/>
            <person name="Silar P."/>
            <person name="Natvig D.O."/>
            <person name="Lalanne C."/>
            <person name="Gautier V."/>
            <person name="Ament-Velasquez S.L."/>
            <person name="Kruys A."/>
            <person name="Hutchinson M.I."/>
            <person name="Powell A.J."/>
            <person name="Barry K."/>
            <person name="Miller A.N."/>
            <person name="Grigoriev I.V."/>
            <person name="Debuchy R."/>
            <person name="Gladieux P."/>
            <person name="Hiltunen Thoren M."/>
            <person name="Johannesson H."/>
        </authorList>
    </citation>
    <scope>NUCLEOTIDE SEQUENCE</scope>
    <source>
        <strain evidence="2">PSN309</strain>
    </source>
</reference>
<reference evidence="2" key="2">
    <citation type="submission" date="2023-05" db="EMBL/GenBank/DDBJ databases">
        <authorList>
            <consortium name="Lawrence Berkeley National Laboratory"/>
            <person name="Steindorff A."/>
            <person name="Hensen N."/>
            <person name="Bonometti L."/>
            <person name="Westerberg I."/>
            <person name="Brannstrom I.O."/>
            <person name="Guillou S."/>
            <person name="Cros-Aarteil S."/>
            <person name="Calhoun S."/>
            <person name="Haridas S."/>
            <person name="Kuo A."/>
            <person name="Mondo S."/>
            <person name="Pangilinan J."/>
            <person name="Riley R."/>
            <person name="Labutti K."/>
            <person name="Andreopoulos B."/>
            <person name="Lipzen A."/>
            <person name="Chen C."/>
            <person name="Yanf M."/>
            <person name="Daum C."/>
            <person name="Ng V."/>
            <person name="Clum A."/>
            <person name="Ohm R."/>
            <person name="Martin F."/>
            <person name="Silar P."/>
            <person name="Natvig D."/>
            <person name="Lalanne C."/>
            <person name="Gautier V."/>
            <person name="Ament-Velasquez S.L."/>
            <person name="Kruys A."/>
            <person name="Hutchinson M.I."/>
            <person name="Powell A.J."/>
            <person name="Barry K."/>
            <person name="Miller A.N."/>
            <person name="Grigoriev I.V."/>
            <person name="Debuchy R."/>
            <person name="Gladieux P."/>
            <person name="Thoren M.H."/>
            <person name="Johannesson H."/>
        </authorList>
    </citation>
    <scope>NUCLEOTIDE SEQUENCE</scope>
    <source>
        <strain evidence="2">PSN309</strain>
    </source>
</reference>
<name>A0AAN7AKA3_9PEZI</name>
<evidence type="ECO:0000313" key="2">
    <source>
        <dbReference type="EMBL" id="KAK4190328.1"/>
    </source>
</evidence>
<sequence length="574" mass="61849">MPATTRKLGRARRMSQRATEDAIDLTAATPQKPAANDDSIWDVPSSMPATADPRPTPPATRTSARKRAATKQTPKADTSSSSMAPTQDPYDFPDATPAPAPKTRKIVVKKKKQTSPVHQDAPESSPVALVPTGSEAATQLYLAQSELTSSQRNEYMTVSLTSELDNHAAVADSLPEGTAAVVTGTGTTVAVSTPSSSRIRALSRNVASSLLSSAPNSDGGPAPRDTQRWEGSDPQLQGAPQSSPDILTEMDAARRGSSAKRTRTKMVVAGSDEPVASMESSGSARRAKRRKIVTDEDDDEGMMEQQQQGYDGGMQDQGYVEPENNIVEDEAFIPEPEPEPIPEPIDLDPVEAAPSPPPAEPPKKKRGRKKKEPVAKAEEAIVIDDEALLAKPVEEESLEQQAPPAKKRRGRPKKSDVAAKVQPAPLEEPSPGPEEQAVEPEPEVLTELSPNTTQSRAKKQTKSKRKQIKDREDEDEEEGFNPEEEEADEDFNEAEKPKKGTKKGAKTQQLKAVKAEATPAPIIMEAKGEKVVEKVEKAVEKTAKPATTPGKVGYRVGLSKRTRIAPLLKIVRKP</sequence>
<feature type="compositionally biased region" description="Polar residues" evidence="1">
    <location>
        <begin position="234"/>
        <end position="245"/>
    </location>
</feature>
<feature type="compositionally biased region" description="Polar residues" evidence="1">
    <location>
        <begin position="71"/>
        <end position="85"/>
    </location>
</feature>
<organism evidence="2 3">
    <name type="scientific">Podospora australis</name>
    <dbReference type="NCBI Taxonomy" id="1536484"/>
    <lineage>
        <taxon>Eukaryota</taxon>
        <taxon>Fungi</taxon>
        <taxon>Dikarya</taxon>
        <taxon>Ascomycota</taxon>
        <taxon>Pezizomycotina</taxon>
        <taxon>Sordariomycetes</taxon>
        <taxon>Sordariomycetidae</taxon>
        <taxon>Sordariales</taxon>
        <taxon>Podosporaceae</taxon>
        <taxon>Podospora</taxon>
    </lineage>
</organism>
<feature type="region of interest" description="Disordered" evidence="1">
    <location>
        <begin position="209"/>
        <end position="512"/>
    </location>
</feature>